<dbReference type="InterPro" id="IPR011256">
    <property type="entry name" value="Reg_factor_effector_dom_sf"/>
</dbReference>
<dbReference type="GO" id="GO:0003700">
    <property type="term" value="F:DNA-binding transcription factor activity"/>
    <property type="evidence" value="ECO:0007669"/>
    <property type="project" value="InterPro"/>
</dbReference>
<dbReference type="SMART" id="SM00871">
    <property type="entry name" value="AraC_E_bind"/>
    <property type="match status" value="1"/>
</dbReference>
<dbReference type="Gene3D" id="1.10.1660.10">
    <property type="match status" value="1"/>
</dbReference>
<dbReference type="Proteomes" id="UP000490386">
    <property type="component" value="Unassembled WGS sequence"/>
</dbReference>
<gene>
    <name evidence="3" type="ORF">F8O03_00995</name>
</gene>
<dbReference type="EMBL" id="WBJX01000001">
    <property type="protein sequence ID" value="KAB1638965.1"/>
    <property type="molecule type" value="Genomic_DNA"/>
</dbReference>
<dbReference type="AlphaFoldDB" id="A0A7J5B466"/>
<comment type="caution">
    <text evidence="3">The sequence shown here is derived from an EMBL/GenBank/DDBJ whole genome shotgun (WGS) entry which is preliminary data.</text>
</comment>
<evidence type="ECO:0000259" key="2">
    <source>
        <dbReference type="PROSITE" id="PS50937"/>
    </source>
</evidence>
<dbReference type="SUPFAM" id="SSF46955">
    <property type="entry name" value="Putative DNA-binding domain"/>
    <property type="match status" value="1"/>
</dbReference>
<dbReference type="SMART" id="SM00422">
    <property type="entry name" value="HTH_MERR"/>
    <property type="match status" value="1"/>
</dbReference>
<dbReference type="Gene3D" id="3.20.80.10">
    <property type="entry name" value="Regulatory factor, effector binding domain"/>
    <property type="match status" value="1"/>
</dbReference>
<keyword evidence="1" id="KW-0238">DNA-binding</keyword>
<evidence type="ECO:0000256" key="1">
    <source>
        <dbReference type="ARBA" id="ARBA00023125"/>
    </source>
</evidence>
<dbReference type="PROSITE" id="PS50937">
    <property type="entry name" value="HTH_MERR_2"/>
    <property type="match status" value="1"/>
</dbReference>
<dbReference type="PANTHER" id="PTHR30204:SF97">
    <property type="entry name" value="MERR FAMILY REGULATORY PROTEIN"/>
    <property type="match status" value="1"/>
</dbReference>
<dbReference type="OrthoDB" id="7849865at2"/>
<dbReference type="SUPFAM" id="SSF55136">
    <property type="entry name" value="Probable bacterial effector-binding domain"/>
    <property type="match status" value="1"/>
</dbReference>
<reference evidence="3 4" key="1">
    <citation type="submission" date="2019-09" db="EMBL/GenBank/DDBJ databases">
        <title>Phylogeny of genus Pseudoclavibacter and closely related genus.</title>
        <authorList>
            <person name="Li Y."/>
        </authorList>
    </citation>
    <scope>NUCLEOTIDE SEQUENCE [LARGE SCALE GENOMIC DNA]</scope>
    <source>
        <strain evidence="3 4">THG-MD12</strain>
    </source>
</reference>
<dbReference type="InterPro" id="IPR000551">
    <property type="entry name" value="MerR-type_HTH_dom"/>
</dbReference>
<dbReference type="InterPro" id="IPR010499">
    <property type="entry name" value="AraC_E-bd"/>
</dbReference>
<proteinExistence type="predicted"/>
<protein>
    <submittedName>
        <fullName evidence="3">MerR family transcriptional regulator</fullName>
    </submittedName>
</protein>
<dbReference type="PANTHER" id="PTHR30204">
    <property type="entry name" value="REDOX-CYCLING DRUG-SENSING TRANSCRIPTIONAL ACTIVATOR SOXR"/>
    <property type="match status" value="1"/>
</dbReference>
<feature type="domain" description="HTH merR-type" evidence="2">
    <location>
        <begin position="9"/>
        <end position="79"/>
    </location>
</feature>
<dbReference type="RefSeq" id="WP_151422006.1">
    <property type="nucleotide sequence ID" value="NZ_WBJX01000001.1"/>
</dbReference>
<dbReference type="InterPro" id="IPR047057">
    <property type="entry name" value="MerR_fam"/>
</dbReference>
<dbReference type="InterPro" id="IPR009061">
    <property type="entry name" value="DNA-bd_dom_put_sf"/>
</dbReference>
<dbReference type="Pfam" id="PF13411">
    <property type="entry name" value="MerR_1"/>
    <property type="match status" value="1"/>
</dbReference>
<dbReference type="GO" id="GO:0003677">
    <property type="term" value="F:DNA binding"/>
    <property type="evidence" value="ECO:0007669"/>
    <property type="project" value="UniProtKB-KW"/>
</dbReference>
<organism evidence="3 4">
    <name type="scientific">Pseudoclavibacter terrae</name>
    <dbReference type="NCBI Taxonomy" id="1530195"/>
    <lineage>
        <taxon>Bacteria</taxon>
        <taxon>Bacillati</taxon>
        <taxon>Actinomycetota</taxon>
        <taxon>Actinomycetes</taxon>
        <taxon>Micrococcales</taxon>
        <taxon>Microbacteriaceae</taxon>
        <taxon>Pseudoclavibacter</taxon>
    </lineage>
</organism>
<sequence>MNRELPGTLMSIGEFSRYSGLSVRMLRHYAERGVLAPAEVDEFSGYRRYAPGQLQDAGRVRMLRDSGCGIPAIAELLPLFDSPDMLRLRLQSHLDELKAEARRVAEQQALAVNLLGELEARARRLDVVERTFPALRVLYLRRTVADYPSEGALWVNFRGPVAELTSHDPEAFGDLGGATYFDDEYRDADVEMAIWREYRGASVPDGYEVVELPEQRVATVTHRGGFETISEATATAGAWIADQQRTRTGPIFNVYVHGPGRDPNPENWVTEVNVPIAV</sequence>
<keyword evidence="4" id="KW-1185">Reference proteome</keyword>
<evidence type="ECO:0000313" key="4">
    <source>
        <dbReference type="Proteomes" id="UP000490386"/>
    </source>
</evidence>
<name>A0A7J5B466_9MICO</name>
<evidence type="ECO:0000313" key="3">
    <source>
        <dbReference type="EMBL" id="KAB1638965.1"/>
    </source>
</evidence>
<dbReference type="Pfam" id="PF06445">
    <property type="entry name" value="GyrI-like"/>
    <property type="match status" value="1"/>
</dbReference>
<dbReference type="InterPro" id="IPR029442">
    <property type="entry name" value="GyrI-like"/>
</dbReference>
<accession>A0A7J5B466</accession>